<feature type="signal peptide" evidence="11">
    <location>
        <begin position="1"/>
        <end position="16"/>
    </location>
</feature>
<dbReference type="Pfam" id="PF00048">
    <property type="entry name" value="IL8"/>
    <property type="match status" value="1"/>
</dbReference>
<evidence type="ECO:0000259" key="12">
    <source>
        <dbReference type="SMART" id="SM00199"/>
    </source>
</evidence>
<evidence type="ECO:0000256" key="4">
    <source>
        <dbReference type="ARBA" id="ARBA00022514"/>
    </source>
</evidence>
<keyword evidence="6 11" id="KW-0732">Signal</keyword>
<keyword evidence="13" id="KW-1185">Reference proteome</keyword>
<dbReference type="GO" id="GO:0006954">
    <property type="term" value="P:inflammatory response"/>
    <property type="evidence" value="ECO:0007669"/>
    <property type="project" value="UniProtKB-KW"/>
</dbReference>
<dbReference type="SUPFAM" id="SSF54117">
    <property type="entry name" value="Interleukin 8-like chemokines"/>
    <property type="match status" value="1"/>
</dbReference>
<dbReference type="FunFam" id="2.40.50.40:FF:000026">
    <property type="entry name" value="C-C motif chemokine 25"/>
    <property type="match status" value="1"/>
</dbReference>
<dbReference type="GO" id="GO:0048020">
    <property type="term" value="F:CCR chemokine receptor binding"/>
    <property type="evidence" value="ECO:0007669"/>
    <property type="project" value="TreeGrafter"/>
</dbReference>
<dbReference type="InterPro" id="IPR001811">
    <property type="entry name" value="Chemokine_IL8-like_dom"/>
</dbReference>
<reference evidence="14" key="1">
    <citation type="submission" date="2025-08" db="UniProtKB">
        <authorList>
            <consortium name="RefSeq"/>
        </authorList>
    </citation>
    <scope>IDENTIFICATION</scope>
    <source>
        <tissue evidence="14">Spleen</tissue>
    </source>
</reference>
<dbReference type="GeneID" id="102810500"/>
<keyword evidence="3" id="KW-0145">Chemotaxis</keyword>
<evidence type="ECO:0000256" key="5">
    <source>
        <dbReference type="ARBA" id="ARBA00022525"/>
    </source>
</evidence>
<dbReference type="AlphaFoldDB" id="A0A9B0TWH8"/>
<evidence type="ECO:0000256" key="1">
    <source>
        <dbReference type="ARBA" id="ARBA00004613"/>
    </source>
</evidence>
<gene>
    <name evidence="14" type="primary">CCL25</name>
</gene>
<evidence type="ECO:0000313" key="13">
    <source>
        <dbReference type="Proteomes" id="UP000504623"/>
    </source>
</evidence>
<dbReference type="PANTHER" id="PTHR12015">
    <property type="entry name" value="SMALL INDUCIBLE CYTOKINE A"/>
    <property type="match status" value="1"/>
</dbReference>
<dbReference type="GO" id="GO:0048245">
    <property type="term" value="P:eosinophil chemotaxis"/>
    <property type="evidence" value="ECO:0007669"/>
    <property type="project" value="TreeGrafter"/>
</dbReference>
<dbReference type="GO" id="GO:0030335">
    <property type="term" value="P:positive regulation of cell migration"/>
    <property type="evidence" value="ECO:0007669"/>
    <property type="project" value="TreeGrafter"/>
</dbReference>
<dbReference type="Proteomes" id="UP000504623">
    <property type="component" value="Unplaced"/>
</dbReference>
<keyword evidence="7" id="KW-1015">Disulfide bond</keyword>
<dbReference type="SMART" id="SM00199">
    <property type="entry name" value="SCY"/>
    <property type="match status" value="1"/>
</dbReference>
<keyword evidence="5" id="KW-0964">Secreted</keyword>
<dbReference type="InterPro" id="IPR039809">
    <property type="entry name" value="Chemokine_b/g/d"/>
</dbReference>
<feature type="chain" id="PRO_5039277945" description="C-C motif chemokine 25" evidence="11">
    <location>
        <begin position="17"/>
        <end position="180"/>
    </location>
</feature>
<organism evidence="13 14">
    <name type="scientific">Chrysochloris asiatica</name>
    <name type="common">Cape golden mole</name>
    <dbReference type="NCBI Taxonomy" id="185453"/>
    <lineage>
        <taxon>Eukaryota</taxon>
        <taxon>Metazoa</taxon>
        <taxon>Chordata</taxon>
        <taxon>Craniata</taxon>
        <taxon>Vertebrata</taxon>
        <taxon>Euteleostomi</taxon>
        <taxon>Mammalia</taxon>
        <taxon>Eutheria</taxon>
        <taxon>Afrotheria</taxon>
        <taxon>Chrysochloridae</taxon>
        <taxon>Chrysochlorinae</taxon>
        <taxon>Chrysochloris</taxon>
    </lineage>
</organism>
<dbReference type="Gene3D" id="2.40.50.40">
    <property type="match status" value="1"/>
</dbReference>
<evidence type="ECO:0000256" key="8">
    <source>
        <dbReference type="ARBA" id="ARBA00023198"/>
    </source>
</evidence>
<dbReference type="RefSeq" id="XP_006869060.1">
    <property type="nucleotide sequence ID" value="XM_006868998.1"/>
</dbReference>
<evidence type="ECO:0000313" key="14">
    <source>
        <dbReference type="RefSeq" id="XP_006869060.1"/>
    </source>
</evidence>
<evidence type="ECO:0000256" key="10">
    <source>
        <dbReference type="ARBA" id="ARBA00077260"/>
    </source>
</evidence>
<dbReference type="CTD" id="6370"/>
<protein>
    <recommendedName>
        <fullName evidence="9">C-C motif chemokine 25</fullName>
    </recommendedName>
    <alternativeName>
        <fullName evidence="10">Small-inducible cytokine A25</fullName>
    </alternativeName>
</protein>
<dbReference type="GO" id="GO:0061844">
    <property type="term" value="P:antimicrobial humoral immune response mediated by antimicrobial peptide"/>
    <property type="evidence" value="ECO:0007669"/>
    <property type="project" value="TreeGrafter"/>
</dbReference>
<proteinExistence type="inferred from homology"/>
<evidence type="ECO:0000256" key="11">
    <source>
        <dbReference type="SAM" id="SignalP"/>
    </source>
</evidence>
<evidence type="ECO:0000256" key="7">
    <source>
        <dbReference type="ARBA" id="ARBA00023157"/>
    </source>
</evidence>
<evidence type="ECO:0000256" key="2">
    <source>
        <dbReference type="ARBA" id="ARBA00010868"/>
    </source>
</evidence>
<name>A0A9B0TWH8_CHRAS</name>
<accession>A0A9B0TWH8</accession>
<feature type="domain" description="Chemokine interleukin-8-like" evidence="12">
    <location>
        <begin position="27"/>
        <end position="92"/>
    </location>
</feature>
<comment type="similarity">
    <text evidence="2">Belongs to the intercrine beta (chemokine CC) family.</text>
</comment>
<keyword evidence="4" id="KW-0202">Cytokine</keyword>
<dbReference type="GO" id="GO:0070098">
    <property type="term" value="P:chemokine-mediated signaling pathway"/>
    <property type="evidence" value="ECO:0007669"/>
    <property type="project" value="TreeGrafter"/>
</dbReference>
<evidence type="ECO:0000256" key="3">
    <source>
        <dbReference type="ARBA" id="ARBA00022500"/>
    </source>
</evidence>
<comment type="subcellular location">
    <subcellularLocation>
        <location evidence="1">Secreted</location>
    </subcellularLocation>
</comment>
<dbReference type="OrthoDB" id="9930747at2759"/>
<dbReference type="GO" id="GO:0008009">
    <property type="term" value="F:chemokine activity"/>
    <property type="evidence" value="ECO:0007669"/>
    <property type="project" value="InterPro"/>
</dbReference>
<evidence type="ECO:0000256" key="9">
    <source>
        <dbReference type="ARBA" id="ARBA00070046"/>
    </source>
</evidence>
<sequence length="180" mass="19933">MNQWLLACLVIGLVGAWVPAVNTQGAFEDCCLAYNPYHRVRPSLIQRAQSYQLQEASGSCNLPAVIFFLPRRQKKVCGDPQAKWVQKIMKLLDARNKSLLKTHGGIRKTSQDVCLQPSLRQLLGELSSPFSLTRTVETSFFLHLQTSSSEPQMRLNGPLALSGQVSAHGKNLLGEGFNPK</sequence>
<evidence type="ECO:0000256" key="6">
    <source>
        <dbReference type="ARBA" id="ARBA00022729"/>
    </source>
</evidence>
<keyword evidence="8" id="KW-0395">Inflammatory response</keyword>
<dbReference type="GO" id="GO:0005615">
    <property type="term" value="C:extracellular space"/>
    <property type="evidence" value="ECO:0007669"/>
    <property type="project" value="UniProtKB-KW"/>
</dbReference>
<dbReference type="InterPro" id="IPR036048">
    <property type="entry name" value="Interleukin_8-like_sf"/>
</dbReference>
<dbReference type="PANTHER" id="PTHR12015:SF70">
    <property type="entry name" value="C-C MOTIF CHEMOKINE 25"/>
    <property type="match status" value="1"/>
</dbReference>